<dbReference type="GO" id="GO:0016757">
    <property type="term" value="F:glycosyltransferase activity"/>
    <property type="evidence" value="ECO:0007669"/>
    <property type="project" value="TreeGrafter"/>
</dbReference>
<evidence type="ECO:0000313" key="2">
    <source>
        <dbReference type="EMBL" id="OBV11141.1"/>
    </source>
</evidence>
<dbReference type="InterPro" id="IPR050194">
    <property type="entry name" value="Glycosyltransferase_grp1"/>
</dbReference>
<keyword evidence="3" id="KW-1185">Reference proteome</keyword>
<accession>A0A1A7BHE7</accession>
<dbReference type="SUPFAM" id="SSF53756">
    <property type="entry name" value="UDP-Glycosyltransferase/glycogen phosphorylase"/>
    <property type="match status" value="1"/>
</dbReference>
<feature type="domain" description="Glycosyltransferase subfamily 4-like N-terminal" evidence="1">
    <location>
        <begin position="28"/>
        <end position="177"/>
    </location>
</feature>
<dbReference type="Gene3D" id="3.40.50.2000">
    <property type="entry name" value="Glycogen Phosphorylase B"/>
    <property type="match status" value="2"/>
</dbReference>
<reference evidence="2 3" key="1">
    <citation type="submission" date="2016-06" db="EMBL/GenBank/DDBJ databases">
        <title>Genome sequence of Porphyrobacter dokdonensis DSW-74.</title>
        <authorList>
            <person name="Kim J.F."/>
            <person name="Song J.Y."/>
        </authorList>
    </citation>
    <scope>NUCLEOTIDE SEQUENCE [LARGE SCALE GENOMIC DNA]</scope>
    <source>
        <strain evidence="2 3">DSW-74</strain>
    </source>
</reference>
<dbReference type="PANTHER" id="PTHR45947">
    <property type="entry name" value="SULFOQUINOVOSYL TRANSFERASE SQD2"/>
    <property type="match status" value="1"/>
</dbReference>
<dbReference type="Pfam" id="PF13692">
    <property type="entry name" value="Glyco_trans_1_4"/>
    <property type="match status" value="1"/>
</dbReference>
<comment type="caution">
    <text evidence="2">The sequence shown here is derived from an EMBL/GenBank/DDBJ whole genome shotgun (WGS) entry which is preliminary data.</text>
</comment>
<dbReference type="AlphaFoldDB" id="A0A1A7BHE7"/>
<dbReference type="PANTHER" id="PTHR45947:SF15">
    <property type="entry name" value="TEICHURONIC ACID BIOSYNTHESIS GLYCOSYLTRANSFERASE TUAC-RELATED"/>
    <property type="match status" value="1"/>
</dbReference>
<dbReference type="STRING" id="1300349.I603_1549"/>
<dbReference type="EMBL" id="LZYB01000003">
    <property type="protein sequence ID" value="OBV11141.1"/>
    <property type="molecule type" value="Genomic_DNA"/>
</dbReference>
<sequence>MRVLMLTSTLPRFDGDMQANFVGEQAEAWLRAREASEITILAPHDAKAPLREERGRLRIERFRYMWPKRAQGLAYPAILPNLRRNPFLLGQLPLFLAAQARAALRLSREGGFDCIYAHWVMPQGLVARWLSQRTGIPYVLQTHSSDLAVFAKLGVAGRAMAAGLLRDAIRFFCVNSGQLEVAEGFLPAAERDSLRAKSSVLPMGVARLVEADPSIGGADLGTIGRLSRKKGLDYLIAALEELHQEGLQPRFEIAGDGEEREALARRVNRSDTRFLGFLTGAEKEAFLASCQRFVFPARAHDGDVEGLPVALLEALMRGQPVLATQDTNIELLPEWEAIRDHVVFVRDPADLPALKHGLRELLAKHSGEGAEIAETVARYRWERLIEDYLAPIEAALAGNGG</sequence>
<dbReference type="RefSeq" id="WP_068863721.1">
    <property type="nucleotide sequence ID" value="NZ_LZYB01000003.1"/>
</dbReference>
<dbReference type="Pfam" id="PF13579">
    <property type="entry name" value="Glyco_trans_4_4"/>
    <property type="match status" value="1"/>
</dbReference>
<dbReference type="Proteomes" id="UP000092484">
    <property type="component" value="Unassembled WGS sequence"/>
</dbReference>
<name>A0A1A7BHE7_9SPHN</name>
<protein>
    <submittedName>
        <fullName evidence="2">Putative glycosyltransferase</fullName>
    </submittedName>
</protein>
<organism evidence="2 3">
    <name type="scientific">Erythrobacter dokdonensis DSW-74</name>
    <dbReference type="NCBI Taxonomy" id="1300349"/>
    <lineage>
        <taxon>Bacteria</taxon>
        <taxon>Pseudomonadati</taxon>
        <taxon>Pseudomonadota</taxon>
        <taxon>Alphaproteobacteria</taxon>
        <taxon>Sphingomonadales</taxon>
        <taxon>Erythrobacteraceae</taxon>
        <taxon>Erythrobacter/Porphyrobacter group</taxon>
        <taxon>Erythrobacter</taxon>
    </lineage>
</organism>
<evidence type="ECO:0000259" key="1">
    <source>
        <dbReference type="Pfam" id="PF13579"/>
    </source>
</evidence>
<proteinExistence type="predicted"/>
<evidence type="ECO:0000313" key="3">
    <source>
        <dbReference type="Proteomes" id="UP000092484"/>
    </source>
</evidence>
<keyword evidence="2" id="KW-0808">Transferase</keyword>
<gene>
    <name evidence="2" type="ORF">I603_1549</name>
</gene>
<dbReference type="InterPro" id="IPR028098">
    <property type="entry name" value="Glyco_trans_4-like_N"/>
</dbReference>